<evidence type="ECO:0000313" key="2">
    <source>
        <dbReference type="EMBL" id="PLA75899.1"/>
    </source>
</evidence>
<gene>
    <name evidence="2" type="ORF">CYR79_09035</name>
</gene>
<evidence type="ECO:0000256" key="1">
    <source>
        <dbReference type="SAM" id="Phobius"/>
    </source>
</evidence>
<dbReference type="EMBL" id="PKGI01000045">
    <property type="protein sequence ID" value="PLA75899.1"/>
    <property type="molecule type" value="Genomic_DNA"/>
</dbReference>
<feature type="transmembrane region" description="Helical" evidence="1">
    <location>
        <begin position="76"/>
        <end position="93"/>
    </location>
</feature>
<sequence>MEDKNINVNISKNRRRYSISPTNLLFRVLDRNADLSEIKFWDFKKQLTFRVLLTWMAVIVLAIGLFSKTFIGRGGIWSFVFAVTYIWAVYICCSRTPTGDFKFSYIKPLFSYYREENKIISTRSVAKVYPVEKLYNLVGDQDFENGLIRFKDGDVGELAEITGLASRLMFEEDQDMVVRDTVAFYKTLSDKVILIFDTVLSPQRVTNQVNYKQEQIKRLNSLYKNTELKDLLEREKKILNDKVGNRFVTIRQYMIIKSASLEEVRRVEGVLGNQIYNTSYLKNGRIIDSPREIKEYFKDLFGGYRE</sequence>
<dbReference type="AlphaFoldDB" id="A0A2I2A938"/>
<keyword evidence="1" id="KW-0472">Membrane</keyword>
<accession>A0A2I2A938</accession>
<dbReference type="Proteomes" id="UP000234579">
    <property type="component" value="Unassembled WGS sequence"/>
</dbReference>
<feature type="transmembrane region" description="Helical" evidence="1">
    <location>
        <begin position="47"/>
        <end position="70"/>
    </location>
</feature>
<keyword evidence="1" id="KW-0812">Transmembrane</keyword>
<reference evidence="3" key="1">
    <citation type="submission" date="2017-12" db="EMBL/GenBank/DDBJ databases">
        <authorList>
            <person name="Christensen H."/>
        </authorList>
    </citation>
    <scope>NUCLEOTIDE SEQUENCE [LARGE SCALE GENOMIC DNA]</scope>
    <source>
        <strain evidence="3">268A</strain>
    </source>
</reference>
<comment type="caution">
    <text evidence="2">The sequence shown here is derived from an EMBL/GenBank/DDBJ whole genome shotgun (WGS) entry which is preliminary data.</text>
</comment>
<protein>
    <submittedName>
        <fullName evidence="2">Uncharacterized protein</fullName>
    </submittedName>
</protein>
<dbReference type="RefSeq" id="WP_101812253.1">
    <property type="nucleotide sequence ID" value="NZ_PKGI01000045.1"/>
</dbReference>
<organism evidence="2 3">
    <name type="scientific">Ligilactobacillus agilis</name>
    <dbReference type="NCBI Taxonomy" id="1601"/>
    <lineage>
        <taxon>Bacteria</taxon>
        <taxon>Bacillati</taxon>
        <taxon>Bacillota</taxon>
        <taxon>Bacilli</taxon>
        <taxon>Lactobacillales</taxon>
        <taxon>Lactobacillaceae</taxon>
        <taxon>Ligilactobacillus</taxon>
    </lineage>
</organism>
<proteinExistence type="predicted"/>
<evidence type="ECO:0000313" key="3">
    <source>
        <dbReference type="Proteomes" id="UP000234579"/>
    </source>
</evidence>
<keyword evidence="1" id="KW-1133">Transmembrane helix</keyword>
<name>A0A2I2A938_9LACO</name>